<evidence type="ECO:0000256" key="1">
    <source>
        <dbReference type="ARBA" id="ARBA00001947"/>
    </source>
</evidence>
<dbReference type="SUPFAM" id="SSF53187">
    <property type="entry name" value="Zn-dependent exopeptidases"/>
    <property type="match status" value="1"/>
</dbReference>
<evidence type="ECO:0000313" key="6">
    <source>
        <dbReference type="EMBL" id="MPR02354.1"/>
    </source>
</evidence>
<proteinExistence type="predicted"/>
<dbReference type="InterPro" id="IPR053138">
    <property type="entry name" value="N-alpha-Ac-DABA_deacetylase"/>
</dbReference>
<gene>
    <name evidence="6" type="ORF">F0169_09875</name>
</gene>
<reference evidence="6 7" key="1">
    <citation type="journal article" date="2020" name="Int. J. Syst. Evol. Microbiol.">
        <title>Pseudomonas kitaguniensis sp. nov., a pathogen causing bacterial rot of Welsh onion in Japan.</title>
        <authorList>
            <person name="Sawada H."/>
            <person name="Fujikawa T."/>
            <person name="Nishiwaki Y."/>
            <person name="Horita H."/>
        </authorList>
    </citation>
    <scope>NUCLEOTIDE SEQUENCE [LARGE SCALE GENOMIC DNA]</scope>
    <source>
        <strain evidence="6 7">MAFF 212408</strain>
    </source>
</reference>
<evidence type="ECO:0000313" key="7">
    <source>
        <dbReference type="Proteomes" id="UP000326112"/>
    </source>
</evidence>
<evidence type="ECO:0000256" key="4">
    <source>
        <dbReference type="ARBA" id="ARBA00022833"/>
    </source>
</evidence>
<keyword evidence="4" id="KW-0862">Zinc</keyword>
<dbReference type="PANTHER" id="PTHR37326">
    <property type="entry name" value="BLL3975 PROTEIN"/>
    <property type="match status" value="1"/>
</dbReference>
<dbReference type="Gene3D" id="3.40.630.10">
    <property type="entry name" value="Zn peptidases"/>
    <property type="match status" value="1"/>
</dbReference>
<dbReference type="EMBL" id="VUAZ01000052">
    <property type="protein sequence ID" value="MPR02354.1"/>
    <property type="molecule type" value="Genomic_DNA"/>
</dbReference>
<name>A0A5N7KJH6_9PSED</name>
<dbReference type="InterPro" id="IPR055438">
    <property type="entry name" value="AstE_AspA_cat"/>
</dbReference>
<keyword evidence="2" id="KW-0479">Metal-binding</keyword>
<comment type="caution">
    <text evidence="6">The sequence shown here is derived from an EMBL/GenBank/DDBJ whole genome shotgun (WGS) entry which is preliminary data.</text>
</comment>
<reference evidence="6 7" key="2">
    <citation type="journal article" date="2023" name="Plant Pathol.">
        <title>Dismantling and reorganizing Pseudomonas marginalis sensu#lato.</title>
        <authorList>
            <person name="Sawada H."/>
            <person name="Fujikawa T."/>
            <person name="Satou M."/>
        </authorList>
    </citation>
    <scope>NUCLEOTIDE SEQUENCE [LARGE SCALE GENOMIC DNA]</scope>
    <source>
        <strain evidence="6 7">MAFF 212408</strain>
    </source>
</reference>
<sequence>MALTEAITLPSQTPGVVHTLYKHTFSGGQGQRSAYIQAGLHADEHPGLLVLQHLLVLLQEMERDGRLNGRIVIRPFANPVGLSQQVFGQLPGRFNLANGENFNRNFPNISAKLESALATVPPAYNDIEAMKSLMLDALGSAVPAETVATNKHLLLHEALHHDLFIDLHCDTSSILHIYANLNQRERATRLAASMGVEAVFLEEDAGGFPLDEAYAKAWKVLYGKALVDAEHLGFSATVELRGQSDVEDDIALQDAQGLLRFLCSEGLILASGDVQPPITPEAVTVYPLEGVAHLEADATGVIAWKKALGARVTRGEVIAEILPLDMQLGSPRMPVLSPVQGILVARHHIRLVRAGQRIGMAAGTEPLPGRITGQLMKDF</sequence>
<protein>
    <submittedName>
        <fullName evidence="6">Succinylglutamate desuccinylase</fullName>
    </submittedName>
</protein>
<evidence type="ECO:0000256" key="2">
    <source>
        <dbReference type="ARBA" id="ARBA00022723"/>
    </source>
</evidence>
<dbReference type="Proteomes" id="UP000326112">
    <property type="component" value="Unassembled WGS sequence"/>
</dbReference>
<evidence type="ECO:0000259" key="5">
    <source>
        <dbReference type="Pfam" id="PF24827"/>
    </source>
</evidence>
<evidence type="ECO:0000256" key="3">
    <source>
        <dbReference type="ARBA" id="ARBA00022801"/>
    </source>
</evidence>
<keyword evidence="3" id="KW-0378">Hydrolase</keyword>
<dbReference type="RefSeq" id="WP_152746388.1">
    <property type="nucleotide sequence ID" value="NZ_VUAZ01000052.1"/>
</dbReference>
<comment type="cofactor">
    <cofactor evidence="1">
        <name>Zn(2+)</name>
        <dbReference type="ChEBI" id="CHEBI:29105"/>
    </cofactor>
</comment>
<accession>A0A5N7KJH6</accession>
<dbReference type="Pfam" id="PF24827">
    <property type="entry name" value="AstE_AspA_cat"/>
    <property type="match status" value="2"/>
</dbReference>
<dbReference type="PANTHER" id="PTHR37326:SF1">
    <property type="entry name" value="BLL3975 PROTEIN"/>
    <property type="match status" value="1"/>
</dbReference>
<feature type="domain" description="Succinylglutamate desuccinylase/Aspartoacylase catalytic" evidence="5">
    <location>
        <begin position="32"/>
        <end position="112"/>
    </location>
</feature>
<feature type="domain" description="Succinylglutamate desuccinylase/Aspartoacylase catalytic" evidence="5">
    <location>
        <begin position="149"/>
        <end position="262"/>
    </location>
</feature>
<keyword evidence="7" id="KW-1185">Reference proteome</keyword>
<organism evidence="6 7">
    <name type="scientific">Pseudomonas kitaguniensis</name>
    <dbReference type="NCBI Taxonomy" id="2607908"/>
    <lineage>
        <taxon>Bacteria</taxon>
        <taxon>Pseudomonadati</taxon>
        <taxon>Pseudomonadota</taxon>
        <taxon>Gammaproteobacteria</taxon>
        <taxon>Pseudomonadales</taxon>
        <taxon>Pseudomonadaceae</taxon>
        <taxon>Pseudomonas</taxon>
    </lineage>
</organism>